<dbReference type="PANTHER" id="PTHR47703:SF2">
    <property type="entry name" value="D-AMINOACID AMINOTRANSFERASE-LIKE PLP-DEPENDENT ENZYMES SUPERFAMILY PROTEIN"/>
    <property type="match status" value="1"/>
</dbReference>
<dbReference type="Proteomes" id="UP001497522">
    <property type="component" value="Chromosome 19"/>
</dbReference>
<gene>
    <name evidence="2" type="ORF">CSSPJE1EN2_LOCUS12948</name>
</gene>
<feature type="compositionally biased region" description="Polar residues" evidence="1">
    <location>
        <begin position="11"/>
        <end position="20"/>
    </location>
</feature>
<accession>A0ABP1B578</accession>
<feature type="region of interest" description="Disordered" evidence="1">
    <location>
        <begin position="1"/>
        <end position="20"/>
    </location>
</feature>
<protein>
    <submittedName>
        <fullName evidence="2">Uncharacterized protein</fullName>
    </submittedName>
</protein>
<dbReference type="PANTHER" id="PTHR47703">
    <property type="entry name" value="D-AMINOACID AMINOTRANSFERASE-LIKE PLP-DEPENDENT ENZYMES SUPERFAMILY PROTEIN"/>
    <property type="match status" value="1"/>
</dbReference>
<sequence>MDVGHSGAGPSLSSSPKGAYTITRSNSDGSTILLWRQHVERLAQLMLLLAEAMPSKFPDPLPLSPHLKHLIFPSLQILGAGLCRAPELRKPAEEICISILAYRNEEFESHSKKRLGCEWEIGVHLSRYLPRPFSTAVDTAIMGPKSRACNSKERCSHRKQQQGFEVAESRDCNSEERSDHIKQLEGIEVADSKDCHNYKERRESRNQSVTQRIQSLVIEKATLESLQIDDILSV</sequence>
<proteinExistence type="predicted"/>
<reference evidence="2" key="1">
    <citation type="submission" date="2024-03" db="EMBL/GenBank/DDBJ databases">
        <authorList>
            <consortium name="ELIXIR-Norway"/>
            <consortium name="Elixir Norway"/>
        </authorList>
    </citation>
    <scope>NUCLEOTIDE SEQUENCE</scope>
</reference>
<evidence type="ECO:0000313" key="3">
    <source>
        <dbReference type="Proteomes" id="UP001497522"/>
    </source>
</evidence>
<organism evidence="2 3">
    <name type="scientific">Sphagnum jensenii</name>
    <dbReference type="NCBI Taxonomy" id="128206"/>
    <lineage>
        <taxon>Eukaryota</taxon>
        <taxon>Viridiplantae</taxon>
        <taxon>Streptophyta</taxon>
        <taxon>Embryophyta</taxon>
        <taxon>Bryophyta</taxon>
        <taxon>Sphagnophytina</taxon>
        <taxon>Sphagnopsida</taxon>
        <taxon>Sphagnales</taxon>
        <taxon>Sphagnaceae</taxon>
        <taxon>Sphagnum</taxon>
    </lineage>
</organism>
<name>A0ABP1B578_9BRYO</name>
<evidence type="ECO:0000256" key="1">
    <source>
        <dbReference type="SAM" id="MobiDB-lite"/>
    </source>
</evidence>
<keyword evidence="3" id="KW-1185">Reference proteome</keyword>
<evidence type="ECO:0000313" key="2">
    <source>
        <dbReference type="EMBL" id="CAK9870211.1"/>
    </source>
</evidence>
<dbReference type="EMBL" id="OZ023720">
    <property type="protein sequence ID" value="CAK9870211.1"/>
    <property type="molecule type" value="Genomic_DNA"/>
</dbReference>